<dbReference type="InterPro" id="IPR015943">
    <property type="entry name" value="WD40/YVTN_repeat-like_dom_sf"/>
</dbReference>
<dbReference type="AlphaFoldDB" id="A0A9P5Y305"/>
<dbReference type="PANTHER" id="PTHR16453:SF9">
    <property type="entry name" value="GATOR COMPLEX PROTEIN MIOS"/>
    <property type="match status" value="1"/>
</dbReference>
<name>A0A9P5Y305_9AGAR</name>
<comment type="caution">
    <text evidence="7">The sequence shown here is derived from an EMBL/GenBank/DDBJ whole genome shotgun (WGS) entry which is preliminary data.</text>
</comment>
<protein>
    <submittedName>
        <fullName evidence="7">Uncharacterized protein</fullName>
    </submittedName>
</protein>
<feature type="domain" description="GATOR2 complex protein MIO zinc-ribbon like" evidence="5">
    <location>
        <begin position="1017"/>
        <end position="1130"/>
    </location>
</feature>
<dbReference type="InterPro" id="IPR037593">
    <property type="entry name" value="MIOS/Sea4"/>
</dbReference>
<dbReference type="SMART" id="SM00320">
    <property type="entry name" value="WD40"/>
    <property type="match status" value="3"/>
</dbReference>
<gene>
    <name evidence="7" type="ORF">BDZ94DRAFT_738933</name>
</gene>
<evidence type="ECO:0000313" key="7">
    <source>
        <dbReference type="EMBL" id="KAF9462363.1"/>
    </source>
</evidence>
<dbReference type="GO" id="GO:0005737">
    <property type="term" value="C:cytoplasm"/>
    <property type="evidence" value="ECO:0007669"/>
    <property type="project" value="TreeGrafter"/>
</dbReference>
<dbReference type="InterPro" id="IPR036322">
    <property type="entry name" value="WD40_repeat_dom_sf"/>
</dbReference>
<feature type="compositionally biased region" description="Polar residues" evidence="4">
    <location>
        <begin position="527"/>
        <end position="537"/>
    </location>
</feature>
<evidence type="ECO:0000256" key="3">
    <source>
        <dbReference type="ARBA" id="ARBA00022737"/>
    </source>
</evidence>
<dbReference type="InterPro" id="IPR001680">
    <property type="entry name" value="WD40_rpt"/>
</dbReference>
<dbReference type="InterPro" id="IPR031488">
    <property type="entry name" value="Zn_ribbon_mio"/>
</dbReference>
<accession>A0A9P5Y305</accession>
<reference evidence="7" key="1">
    <citation type="submission" date="2020-11" db="EMBL/GenBank/DDBJ databases">
        <authorList>
            <consortium name="DOE Joint Genome Institute"/>
            <person name="Ahrendt S."/>
            <person name="Riley R."/>
            <person name="Andreopoulos W."/>
            <person name="Labutti K."/>
            <person name="Pangilinan J."/>
            <person name="Ruiz-Duenas F.J."/>
            <person name="Barrasa J.M."/>
            <person name="Sanchez-Garcia M."/>
            <person name="Camarero S."/>
            <person name="Miyauchi S."/>
            <person name="Serrano A."/>
            <person name="Linde D."/>
            <person name="Babiker R."/>
            <person name="Drula E."/>
            <person name="Ayuso-Fernandez I."/>
            <person name="Pacheco R."/>
            <person name="Padilla G."/>
            <person name="Ferreira P."/>
            <person name="Barriuso J."/>
            <person name="Kellner H."/>
            <person name="Castanera R."/>
            <person name="Alfaro M."/>
            <person name="Ramirez L."/>
            <person name="Pisabarro A.G."/>
            <person name="Kuo A."/>
            <person name="Tritt A."/>
            <person name="Lipzen A."/>
            <person name="He G."/>
            <person name="Yan M."/>
            <person name="Ng V."/>
            <person name="Cullen D."/>
            <person name="Martin F."/>
            <person name="Rosso M.-N."/>
            <person name="Henrissat B."/>
            <person name="Hibbett D."/>
            <person name="Martinez A.T."/>
            <person name="Grigoriev I.V."/>
        </authorList>
    </citation>
    <scope>NUCLEOTIDE SEQUENCE</scope>
    <source>
        <strain evidence="7">CBS 247.69</strain>
    </source>
</reference>
<dbReference type="Pfam" id="PF21720">
    <property type="entry name" value="MIOS_WD40"/>
    <property type="match status" value="2"/>
</dbReference>
<evidence type="ECO:0000256" key="4">
    <source>
        <dbReference type="SAM" id="MobiDB-lite"/>
    </source>
</evidence>
<sequence length="1132" mass="126024">MVQPEKRLLWHPRQENKFVVGGGSQITLYEWAPDYPEIRQITSQHDLQHMKCFAWSPDPGFEDLVAVGHSTGKIDLLRLESSKHGTRSNSLSTGPVVTLPMRNSRSCNSLAFCTANPSYLASGLDKIRGDHSLVVWDISTTTPVLALSPGQSQSSDTGHHPLPPRRPHQPIPRAETGPRTDSRILQQHAQTETVTSVCFLPQSTTLLLAGISHRWLRLFDIRSAVPSTTNAASKIQGLATDPFDPHRIASFGDGLISLWDSRKLSQTVMSFTEKEATADGAFLRPGAGYTGIEFSATRRGTLAALERDSSYVRFWDVMSAKAHIFDDGVMDGRGSRELGRASRRSWANLPWPSTGVHHHVQQSPKEPDLQPSLVLTDTRRTKRFSRALASFALVPSPQRHPLTSNVMVVNKEGDLELYALHDTPKQAIWSARGDLAISAGQMCRVLEGFPEMNIEVEQWEGQNASQYTYSGDPHSSHSQSQDRSESATRGRSKPSKDRGPVVPAPPTAFPPFFGRGDEEGFPALTSPVPTTGPTNLAATRPKKGRDFSPADFKHHDLAQRNNNVGDAKDDVTASGRRRKEGGDDQPSRSVTRGRRLPRGVNHVVEDDISMVMKRRALKGYGLSKPQANLLITQDDHKPTHGASQMLPDLWAWISHSHEFFTVPSSILHGYDFAYQGLQGIWEGLQPLPNPNLQPESGPPNPYLDPPAYYHERRSSRHNNTSTDDAYGNFQAALSTLAARRPGDRSWKPSVSTTKVIQRQIALQLCGWSLRDEELNNFIKRWEKDGEISRAACWLVFTKQYTKAIDLLMRSNDEIHRMMSGTVAALVPHSSSSKSPELRDHCERLIVRLHDPYFRVLLTHLALNDWLEILEEETMPFRERLAIAFLFLDDKAVSSYLRRCMDRALSRGDIDGVMIPGLSSKAGLDILQGYLDRTGDVQSVAILGSYVCPPGWKNPRLGPGSEAKVERWVESYRDLLDGFKMFHCRVGFDIERGQVTLSESSINAGGGDWVPRQILIRCNYCNKPISADPSVDTNAIPQKAKPTACPHCNRTLPRCSICLMTLEIVQDAARELDLLHSQNQYKDTIDEAIIMCQTCRHGGHASHILDWFYAEDGARSHGVCAVADCDCRCAEEM</sequence>
<organism evidence="7 8">
    <name type="scientific">Collybia nuda</name>
    <dbReference type="NCBI Taxonomy" id="64659"/>
    <lineage>
        <taxon>Eukaryota</taxon>
        <taxon>Fungi</taxon>
        <taxon>Dikarya</taxon>
        <taxon>Basidiomycota</taxon>
        <taxon>Agaricomycotina</taxon>
        <taxon>Agaricomycetes</taxon>
        <taxon>Agaricomycetidae</taxon>
        <taxon>Agaricales</taxon>
        <taxon>Tricholomatineae</taxon>
        <taxon>Clitocybaceae</taxon>
        <taxon>Collybia</taxon>
    </lineage>
</organism>
<feature type="domain" description="MIOS-like alpha-solenoid" evidence="6">
    <location>
        <begin position="752"/>
        <end position="886"/>
    </location>
</feature>
<dbReference type="OrthoDB" id="341486at2759"/>
<keyword evidence="3" id="KW-0677">Repeat</keyword>
<feature type="region of interest" description="Disordered" evidence="4">
    <location>
        <begin position="465"/>
        <end position="597"/>
    </location>
</feature>
<dbReference type="Pfam" id="PF17034">
    <property type="entry name" value="zinc_ribbon_16"/>
    <property type="match status" value="1"/>
</dbReference>
<feature type="compositionally biased region" description="Polar residues" evidence="4">
    <location>
        <begin position="146"/>
        <end position="156"/>
    </location>
</feature>
<evidence type="ECO:0000256" key="1">
    <source>
        <dbReference type="ARBA" id="ARBA00009713"/>
    </source>
</evidence>
<dbReference type="CDD" id="cd16691">
    <property type="entry name" value="mRING-H2-C3H3C2_Mio"/>
    <property type="match status" value="1"/>
</dbReference>
<dbReference type="EMBL" id="MU150273">
    <property type="protein sequence ID" value="KAF9462363.1"/>
    <property type="molecule type" value="Genomic_DNA"/>
</dbReference>
<dbReference type="Pfam" id="PF21719">
    <property type="entry name" value="MIOS_a-sol"/>
    <property type="match status" value="1"/>
</dbReference>
<dbReference type="Proteomes" id="UP000807353">
    <property type="component" value="Unassembled WGS sequence"/>
</dbReference>
<keyword evidence="8" id="KW-1185">Reference proteome</keyword>
<dbReference type="SUPFAM" id="SSF50978">
    <property type="entry name" value="WD40 repeat-like"/>
    <property type="match status" value="1"/>
</dbReference>
<dbReference type="GO" id="GO:1904263">
    <property type="term" value="P:positive regulation of TORC1 signaling"/>
    <property type="evidence" value="ECO:0007669"/>
    <property type="project" value="TreeGrafter"/>
</dbReference>
<evidence type="ECO:0000256" key="2">
    <source>
        <dbReference type="ARBA" id="ARBA00022574"/>
    </source>
</evidence>
<feature type="compositionally biased region" description="Basic and acidic residues" evidence="4">
    <location>
        <begin position="480"/>
        <end position="499"/>
    </location>
</feature>
<evidence type="ECO:0000313" key="8">
    <source>
        <dbReference type="Proteomes" id="UP000807353"/>
    </source>
</evidence>
<proteinExistence type="inferred from homology"/>
<dbReference type="Gene3D" id="2.130.10.10">
    <property type="entry name" value="YVTN repeat-like/Quinoprotein amine dehydrogenase"/>
    <property type="match status" value="1"/>
</dbReference>
<feature type="compositionally biased region" description="Low complexity" evidence="4">
    <location>
        <begin position="470"/>
        <end position="479"/>
    </location>
</feature>
<dbReference type="PANTHER" id="PTHR16453">
    <property type="entry name" value="WD40 DOMAIN-CONTAINING PROTEIN MIO FAMILY MEMBER"/>
    <property type="match status" value="1"/>
</dbReference>
<dbReference type="InterPro" id="IPR049092">
    <property type="entry name" value="MIOS_a-sol"/>
</dbReference>
<keyword evidence="2" id="KW-0853">WD repeat</keyword>
<evidence type="ECO:0000259" key="6">
    <source>
        <dbReference type="Pfam" id="PF21719"/>
    </source>
</evidence>
<evidence type="ECO:0000259" key="5">
    <source>
        <dbReference type="Pfam" id="PF17034"/>
    </source>
</evidence>
<feature type="region of interest" description="Disordered" evidence="4">
    <location>
        <begin position="146"/>
        <end position="180"/>
    </location>
</feature>
<feature type="compositionally biased region" description="Basic and acidic residues" evidence="4">
    <location>
        <begin position="544"/>
        <end position="558"/>
    </location>
</feature>
<comment type="similarity">
    <text evidence="1">Belongs to the WD repeat mio family.</text>
</comment>